<gene>
    <name evidence="1" type="ORF">S06H3_20529</name>
</gene>
<organism evidence="1">
    <name type="scientific">marine sediment metagenome</name>
    <dbReference type="NCBI Taxonomy" id="412755"/>
    <lineage>
        <taxon>unclassified sequences</taxon>
        <taxon>metagenomes</taxon>
        <taxon>ecological metagenomes</taxon>
    </lineage>
</organism>
<dbReference type="InterPro" id="IPR029063">
    <property type="entry name" value="SAM-dependent_MTases_sf"/>
</dbReference>
<proteinExistence type="predicted"/>
<accession>X1M9G9</accession>
<evidence type="ECO:0000313" key="1">
    <source>
        <dbReference type="EMBL" id="GAI14751.1"/>
    </source>
</evidence>
<dbReference type="EMBL" id="BARV01010641">
    <property type="protein sequence ID" value="GAI14751.1"/>
    <property type="molecule type" value="Genomic_DNA"/>
</dbReference>
<reference evidence="1" key="1">
    <citation type="journal article" date="2014" name="Front. Microbiol.">
        <title>High frequency of phylogenetically diverse reductive dehalogenase-homologous genes in deep subseafloor sedimentary metagenomes.</title>
        <authorList>
            <person name="Kawai M."/>
            <person name="Futagami T."/>
            <person name="Toyoda A."/>
            <person name="Takaki Y."/>
            <person name="Nishi S."/>
            <person name="Hori S."/>
            <person name="Arai W."/>
            <person name="Tsubouchi T."/>
            <person name="Morono Y."/>
            <person name="Uchiyama I."/>
            <person name="Ito T."/>
            <person name="Fujiyama A."/>
            <person name="Inagaki F."/>
            <person name="Takami H."/>
        </authorList>
    </citation>
    <scope>NUCLEOTIDE SEQUENCE</scope>
    <source>
        <strain evidence="1">Expedition CK06-06</strain>
    </source>
</reference>
<dbReference type="Pfam" id="PF13578">
    <property type="entry name" value="Methyltransf_24"/>
    <property type="match status" value="1"/>
</dbReference>
<dbReference type="Gene3D" id="3.40.50.150">
    <property type="entry name" value="Vaccinia Virus protein VP39"/>
    <property type="match status" value="1"/>
</dbReference>
<sequence>MPDPPLGIVSLADLKTLITEKPYGGGVFLFVHLLTGLTIATKAKLILEIGTGWLVSTRAFIHGLNISDGKIISCDSVKRFKEFNHPRFTFINKTSSQLAKTWNKRIDILFIDADHSYNRVKFDYRIFSSFVVKNGLVILHDTNTPLYPGPKKVADEIKGLPKISSEQYPGITIIQKVK</sequence>
<dbReference type="AlphaFoldDB" id="X1M9G9"/>
<dbReference type="SUPFAM" id="SSF53335">
    <property type="entry name" value="S-adenosyl-L-methionine-dependent methyltransferases"/>
    <property type="match status" value="1"/>
</dbReference>
<evidence type="ECO:0008006" key="2">
    <source>
        <dbReference type="Google" id="ProtNLM"/>
    </source>
</evidence>
<comment type="caution">
    <text evidence="1">The sequence shown here is derived from an EMBL/GenBank/DDBJ whole genome shotgun (WGS) entry which is preliminary data.</text>
</comment>
<name>X1M9G9_9ZZZZ</name>
<protein>
    <recommendedName>
        <fullName evidence="2">Class I SAM-dependent methyltransferase</fullName>
    </recommendedName>
</protein>